<reference evidence="4" key="1">
    <citation type="journal article" date="2019" name="Int. J. Syst. Evol. Microbiol.">
        <title>The Global Catalogue of Microorganisms (GCM) 10K type strain sequencing project: providing services to taxonomists for standard genome sequencing and annotation.</title>
        <authorList>
            <consortium name="The Broad Institute Genomics Platform"/>
            <consortium name="The Broad Institute Genome Sequencing Center for Infectious Disease"/>
            <person name="Wu L."/>
            <person name="Ma J."/>
        </authorList>
    </citation>
    <scope>NUCLEOTIDE SEQUENCE [LARGE SCALE GENOMIC DNA]</scope>
    <source>
        <strain evidence="4">CGMCC 1.10188</strain>
    </source>
</reference>
<feature type="domain" description="AB hydrolase-1" evidence="2">
    <location>
        <begin position="42"/>
        <end position="280"/>
    </location>
</feature>
<dbReference type="PANTHER" id="PTHR43798:SF31">
    <property type="entry name" value="AB HYDROLASE SUPERFAMILY PROTEIN YCLE"/>
    <property type="match status" value="1"/>
</dbReference>
<comment type="caution">
    <text evidence="3">The sequence shown here is derived from an EMBL/GenBank/DDBJ whole genome shotgun (WGS) entry which is preliminary data.</text>
</comment>
<dbReference type="InterPro" id="IPR050266">
    <property type="entry name" value="AB_hydrolase_sf"/>
</dbReference>
<keyword evidence="4" id="KW-1185">Reference proteome</keyword>
<proteinExistence type="predicted"/>
<dbReference type="RefSeq" id="WP_188579685.1">
    <property type="nucleotide sequence ID" value="NZ_BMDZ01000039.1"/>
</dbReference>
<dbReference type="EMBL" id="BMDZ01000039">
    <property type="protein sequence ID" value="GGB48517.1"/>
    <property type="molecule type" value="Genomic_DNA"/>
</dbReference>
<evidence type="ECO:0000259" key="2">
    <source>
        <dbReference type="Pfam" id="PF00561"/>
    </source>
</evidence>
<dbReference type="InterPro" id="IPR000073">
    <property type="entry name" value="AB_hydrolase_1"/>
</dbReference>
<evidence type="ECO:0000313" key="3">
    <source>
        <dbReference type="EMBL" id="GGB48517.1"/>
    </source>
</evidence>
<gene>
    <name evidence="3" type="primary">yclE</name>
    <name evidence="3" type="ORF">GCM10011505_32020</name>
</gene>
<protein>
    <submittedName>
        <fullName evidence="3">AB hydrolase superfamily protein YclE</fullName>
    </submittedName>
</protein>
<dbReference type="Proteomes" id="UP000603352">
    <property type="component" value="Unassembled WGS sequence"/>
</dbReference>
<dbReference type="PANTHER" id="PTHR43798">
    <property type="entry name" value="MONOACYLGLYCEROL LIPASE"/>
    <property type="match status" value="1"/>
</dbReference>
<evidence type="ECO:0000313" key="4">
    <source>
        <dbReference type="Proteomes" id="UP000603352"/>
    </source>
</evidence>
<dbReference type="GO" id="GO:0016787">
    <property type="term" value="F:hydrolase activity"/>
    <property type="evidence" value="ECO:0007669"/>
    <property type="project" value="UniProtKB-KW"/>
</dbReference>
<evidence type="ECO:0000256" key="1">
    <source>
        <dbReference type="ARBA" id="ARBA00022801"/>
    </source>
</evidence>
<sequence length="300" mass="33199">MSHEAALPAPESRLVTVDGFALQVRIEGRDTPGRPVLLVIGSALYYARSFPTTLRQKMQLVFVDHRGFAPGNHCTDPAAYALDRLLGDVEAVRLRLGLGQVAVFGHSGHGFLALEYAKAYPDAVTHVVMACLSPDYSVAAHEAGERHFAETACPDRKALLAANLARLPAAIADDPSRAFITYCLLTGPKAWFDPTFDAARLWAGVETNMAMFDHVWGTVFRDIDITRGLDRLAVPVLLMLGRHDYLVPPAWLWEAVRDRFADLTIRVFEHSAHAPFFEEPDQFDVELVGWLDAHPSLRSD</sequence>
<dbReference type="Pfam" id="PF00561">
    <property type="entry name" value="Abhydrolase_1"/>
    <property type="match status" value="1"/>
</dbReference>
<keyword evidence="1 3" id="KW-0378">Hydrolase</keyword>
<dbReference type="Gene3D" id="3.40.50.1820">
    <property type="entry name" value="alpha/beta hydrolase"/>
    <property type="match status" value="1"/>
</dbReference>
<dbReference type="SUPFAM" id="SSF53474">
    <property type="entry name" value="alpha/beta-Hydrolases"/>
    <property type="match status" value="1"/>
</dbReference>
<organism evidence="3 4">
    <name type="scientific">Tistrella bauzanensis</name>
    <dbReference type="NCBI Taxonomy" id="657419"/>
    <lineage>
        <taxon>Bacteria</taxon>
        <taxon>Pseudomonadati</taxon>
        <taxon>Pseudomonadota</taxon>
        <taxon>Alphaproteobacteria</taxon>
        <taxon>Geminicoccales</taxon>
        <taxon>Geminicoccaceae</taxon>
        <taxon>Tistrella</taxon>
    </lineage>
</organism>
<name>A0ABQ1IR99_9PROT</name>
<accession>A0ABQ1IR99</accession>
<dbReference type="InterPro" id="IPR029058">
    <property type="entry name" value="AB_hydrolase_fold"/>
</dbReference>